<dbReference type="CDD" id="cd06225">
    <property type="entry name" value="HAMP"/>
    <property type="match status" value="1"/>
</dbReference>
<dbReference type="PROSITE" id="PS50112">
    <property type="entry name" value="PAS"/>
    <property type="match status" value="1"/>
</dbReference>
<dbReference type="SMART" id="SM00304">
    <property type="entry name" value="HAMP"/>
    <property type="match status" value="1"/>
</dbReference>
<dbReference type="InterPro" id="IPR043128">
    <property type="entry name" value="Rev_trsase/Diguanyl_cyclase"/>
</dbReference>
<accession>A0A1H4G064</accession>
<dbReference type="FunFam" id="3.30.70.270:FF:000001">
    <property type="entry name" value="Diguanylate cyclase domain protein"/>
    <property type="match status" value="1"/>
</dbReference>
<protein>
    <submittedName>
        <fullName evidence="8">PAS domain S-box-containing protein/diguanylate cyclase (GGDEF) domain-containing protein</fullName>
    </submittedName>
</protein>
<dbReference type="Pfam" id="PF00989">
    <property type="entry name" value="PAS"/>
    <property type="match status" value="1"/>
</dbReference>
<feature type="domain" description="GGDEF" evidence="7">
    <location>
        <begin position="538"/>
        <end position="671"/>
    </location>
</feature>
<dbReference type="AlphaFoldDB" id="A0A1H4G064"/>
<dbReference type="PANTHER" id="PTHR44757:SF2">
    <property type="entry name" value="BIOFILM ARCHITECTURE MAINTENANCE PROTEIN MBAA"/>
    <property type="match status" value="1"/>
</dbReference>
<dbReference type="Pfam" id="PF00990">
    <property type="entry name" value="GGDEF"/>
    <property type="match status" value="1"/>
</dbReference>
<keyword evidence="2" id="KW-0472">Membrane</keyword>
<keyword evidence="2" id="KW-0812">Transmembrane</keyword>
<organism evidence="8 9">
    <name type="scientific">Marinobacterium iners DSM 11526</name>
    <dbReference type="NCBI Taxonomy" id="1122198"/>
    <lineage>
        <taxon>Bacteria</taxon>
        <taxon>Pseudomonadati</taxon>
        <taxon>Pseudomonadota</taxon>
        <taxon>Gammaproteobacteria</taxon>
        <taxon>Oceanospirillales</taxon>
        <taxon>Oceanospirillaceae</taxon>
        <taxon>Marinobacterium</taxon>
    </lineage>
</organism>
<dbReference type="SMART" id="SM00052">
    <property type="entry name" value="EAL"/>
    <property type="match status" value="1"/>
</dbReference>
<feature type="domain" description="PAC" evidence="4">
    <location>
        <begin position="454"/>
        <end position="506"/>
    </location>
</feature>
<dbReference type="Pfam" id="PF00563">
    <property type="entry name" value="EAL"/>
    <property type="match status" value="1"/>
</dbReference>
<dbReference type="NCBIfam" id="TIGR00229">
    <property type="entry name" value="sensory_box"/>
    <property type="match status" value="1"/>
</dbReference>
<dbReference type="EMBL" id="FNRJ01000013">
    <property type="protein sequence ID" value="SEB02122.1"/>
    <property type="molecule type" value="Genomic_DNA"/>
</dbReference>
<dbReference type="SUPFAM" id="SSF141868">
    <property type="entry name" value="EAL domain-like"/>
    <property type="match status" value="1"/>
</dbReference>
<dbReference type="PROSITE" id="PS50887">
    <property type="entry name" value="GGDEF"/>
    <property type="match status" value="1"/>
</dbReference>
<dbReference type="CDD" id="cd01948">
    <property type="entry name" value="EAL"/>
    <property type="match status" value="1"/>
</dbReference>
<dbReference type="Proteomes" id="UP000242469">
    <property type="component" value="Unassembled WGS sequence"/>
</dbReference>
<dbReference type="Pfam" id="PF08448">
    <property type="entry name" value="PAS_4"/>
    <property type="match status" value="1"/>
</dbReference>
<sequence>MKLITELPLRRIIPITIVLFALLMLVLAFGLIKPYLGQLLHQNMEDSLRYTLNRLQGTTEYMLGHGDLEGVKREVAASSAHREVKYLLVTDSRGQVIASSRIAQVGKSLNSLNLHFDPELIAQAISSRQPVYQHQGAGENILYGLMPCIYFDQSASLQDNWGLVLIELDLERSMAPLLHRLDRLFVWVALAVVLLATLAWVLIERAVSRRLLLITNTAAALASDELGQRTGLKGRDELSLIGQAIDKMAARLEQSRGQLLQANRQMENILRFIPSMVYIKDPKGVYRMVNERFIETLGKPDENGSTVFDLVPEPWAGEVAKRDREVMQTGKAMQFQANFPVKGEMHNWFMVKFPLMGEDGMPYALCTVATDVTERERHENLARIAQRIFEHSAEGIMITDAENRIMDVNQSLLDMTGYDREELLGQLPSIQKSEHQDAAFYAHMWQDIQHNGKWNGELWNRRADKTVYPVRLSISTILNRKGELDGYFGIFQDITEKKNAERNLHQLAYHDTLTGLYNRTEFMRRVSEALRRGKRYDEAFGLLFIDLDLFKEVNDSHGHAVGDQLLCQVAERLKGCLRESDTAFRLGGDEFTVLLPQLGEDDSLAAVADKLIDQLKTPFKVEGHDVRISSSIGIVSYPRDGEDQDTLVGHADAAMYFAKEQGRGRYAFFDPQINARNQRNMRIKVGLNDALERDELYLVYQPKVLSGGAVCGYEALMRWHSHELGLVSPAEFIPIAEASQALESMTVWLLHQVGRDLQKKPLKGLQVAINLSPRQFQSGSWVDALREVLEEYHLGPEQFCIEVTESALVESFNTTVAQLSEVQALGVEVAIDDFGTGYSSLEYLKRLPIDYLKIDRSFVRDIGTDADDRIIVQTIILLAHSLGLKVVAEGVETAEQAEFLGQQACDELQGYLFAPPRRLENLGDTAVKRQ</sequence>
<evidence type="ECO:0000259" key="7">
    <source>
        <dbReference type="PROSITE" id="PS50887"/>
    </source>
</evidence>
<proteinExistence type="predicted"/>
<keyword evidence="2" id="KW-1133">Transmembrane helix</keyword>
<dbReference type="InterPro" id="IPR035919">
    <property type="entry name" value="EAL_sf"/>
</dbReference>
<dbReference type="CDD" id="cd01949">
    <property type="entry name" value="GGDEF"/>
    <property type="match status" value="1"/>
</dbReference>
<dbReference type="SUPFAM" id="SSF55785">
    <property type="entry name" value="PYP-like sensor domain (PAS domain)"/>
    <property type="match status" value="2"/>
</dbReference>
<keyword evidence="9" id="KW-1185">Reference proteome</keyword>
<dbReference type="InterPro" id="IPR001610">
    <property type="entry name" value="PAC"/>
</dbReference>
<reference evidence="9" key="1">
    <citation type="submission" date="2016-10" db="EMBL/GenBank/DDBJ databases">
        <authorList>
            <person name="Varghese N."/>
            <person name="Submissions S."/>
        </authorList>
    </citation>
    <scope>NUCLEOTIDE SEQUENCE [LARGE SCALE GENOMIC DNA]</scope>
    <source>
        <strain evidence="9">DSM 11526</strain>
    </source>
</reference>
<evidence type="ECO:0000259" key="6">
    <source>
        <dbReference type="PROSITE" id="PS50885"/>
    </source>
</evidence>
<gene>
    <name evidence="8" type="ORF">SAMN02745729_11345</name>
</gene>
<dbReference type="PROSITE" id="PS50113">
    <property type="entry name" value="PAC"/>
    <property type="match status" value="1"/>
</dbReference>
<name>A0A1H4G064_9GAMM</name>
<dbReference type="InterPro" id="IPR001633">
    <property type="entry name" value="EAL_dom"/>
</dbReference>
<comment type="cofactor">
    <cofactor evidence="1">
        <name>Mg(2+)</name>
        <dbReference type="ChEBI" id="CHEBI:18420"/>
    </cofactor>
</comment>
<dbReference type="NCBIfam" id="TIGR00254">
    <property type="entry name" value="GGDEF"/>
    <property type="match status" value="1"/>
</dbReference>
<dbReference type="GO" id="GO:0016020">
    <property type="term" value="C:membrane"/>
    <property type="evidence" value="ECO:0007669"/>
    <property type="project" value="InterPro"/>
</dbReference>
<dbReference type="GO" id="GO:0006355">
    <property type="term" value="P:regulation of DNA-templated transcription"/>
    <property type="evidence" value="ECO:0007669"/>
    <property type="project" value="InterPro"/>
</dbReference>
<dbReference type="InterPro" id="IPR013656">
    <property type="entry name" value="PAS_4"/>
</dbReference>
<dbReference type="RefSeq" id="WP_091827291.1">
    <property type="nucleotide sequence ID" value="NZ_FNRJ01000013.1"/>
</dbReference>
<evidence type="ECO:0000259" key="4">
    <source>
        <dbReference type="PROSITE" id="PS50113"/>
    </source>
</evidence>
<feature type="transmembrane region" description="Helical" evidence="2">
    <location>
        <begin position="12"/>
        <end position="32"/>
    </location>
</feature>
<dbReference type="SMART" id="SM00091">
    <property type="entry name" value="PAS"/>
    <property type="match status" value="2"/>
</dbReference>
<evidence type="ECO:0000259" key="5">
    <source>
        <dbReference type="PROSITE" id="PS50883"/>
    </source>
</evidence>
<dbReference type="Gene3D" id="3.30.70.270">
    <property type="match status" value="1"/>
</dbReference>
<dbReference type="PANTHER" id="PTHR44757">
    <property type="entry name" value="DIGUANYLATE CYCLASE DGCP"/>
    <property type="match status" value="1"/>
</dbReference>
<evidence type="ECO:0000313" key="8">
    <source>
        <dbReference type="EMBL" id="SEB02122.1"/>
    </source>
</evidence>
<dbReference type="SUPFAM" id="SSF158472">
    <property type="entry name" value="HAMP domain-like"/>
    <property type="match status" value="1"/>
</dbReference>
<dbReference type="Gene3D" id="3.20.20.450">
    <property type="entry name" value="EAL domain"/>
    <property type="match status" value="1"/>
</dbReference>
<dbReference type="OrthoDB" id="9787514at2"/>
<evidence type="ECO:0000259" key="3">
    <source>
        <dbReference type="PROSITE" id="PS50112"/>
    </source>
</evidence>
<feature type="domain" description="HAMP" evidence="6">
    <location>
        <begin position="205"/>
        <end position="257"/>
    </location>
</feature>
<dbReference type="InterPro" id="IPR003660">
    <property type="entry name" value="HAMP_dom"/>
</dbReference>
<dbReference type="Pfam" id="PF00672">
    <property type="entry name" value="HAMP"/>
    <property type="match status" value="1"/>
</dbReference>
<dbReference type="Gene3D" id="3.30.450.20">
    <property type="entry name" value="PAS domain"/>
    <property type="match status" value="2"/>
</dbReference>
<dbReference type="SUPFAM" id="SSF55073">
    <property type="entry name" value="Nucleotide cyclase"/>
    <property type="match status" value="1"/>
</dbReference>
<evidence type="ECO:0000256" key="2">
    <source>
        <dbReference type="SAM" id="Phobius"/>
    </source>
</evidence>
<dbReference type="PROSITE" id="PS50883">
    <property type="entry name" value="EAL"/>
    <property type="match status" value="1"/>
</dbReference>
<dbReference type="InterPro" id="IPR029787">
    <property type="entry name" value="Nucleotide_cyclase"/>
</dbReference>
<dbReference type="InterPro" id="IPR000014">
    <property type="entry name" value="PAS"/>
</dbReference>
<dbReference type="InterPro" id="IPR000700">
    <property type="entry name" value="PAS-assoc_C"/>
</dbReference>
<feature type="domain" description="EAL" evidence="5">
    <location>
        <begin position="680"/>
        <end position="930"/>
    </location>
</feature>
<dbReference type="InterPro" id="IPR000160">
    <property type="entry name" value="GGDEF_dom"/>
</dbReference>
<dbReference type="GO" id="GO:0003824">
    <property type="term" value="F:catalytic activity"/>
    <property type="evidence" value="ECO:0007669"/>
    <property type="project" value="UniProtKB-ARBA"/>
</dbReference>
<feature type="domain" description="PAS" evidence="3">
    <location>
        <begin position="387"/>
        <end position="426"/>
    </location>
</feature>
<dbReference type="STRING" id="1122198.SAMN02745729_11345"/>
<dbReference type="PROSITE" id="PS50885">
    <property type="entry name" value="HAMP"/>
    <property type="match status" value="1"/>
</dbReference>
<feature type="transmembrane region" description="Helical" evidence="2">
    <location>
        <begin position="184"/>
        <end position="203"/>
    </location>
</feature>
<dbReference type="InterPro" id="IPR052155">
    <property type="entry name" value="Biofilm_reg_signaling"/>
</dbReference>
<dbReference type="InterPro" id="IPR035965">
    <property type="entry name" value="PAS-like_dom_sf"/>
</dbReference>
<dbReference type="GO" id="GO:0007165">
    <property type="term" value="P:signal transduction"/>
    <property type="evidence" value="ECO:0007669"/>
    <property type="project" value="InterPro"/>
</dbReference>
<dbReference type="SMART" id="SM00267">
    <property type="entry name" value="GGDEF"/>
    <property type="match status" value="1"/>
</dbReference>
<dbReference type="InterPro" id="IPR013767">
    <property type="entry name" value="PAS_fold"/>
</dbReference>
<dbReference type="SMART" id="SM00086">
    <property type="entry name" value="PAC"/>
    <property type="match status" value="1"/>
</dbReference>
<evidence type="ECO:0000313" key="9">
    <source>
        <dbReference type="Proteomes" id="UP000242469"/>
    </source>
</evidence>
<dbReference type="CDD" id="cd00130">
    <property type="entry name" value="PAS"/>
    <property type="match status" value="1"/>
</dbReference>
<evidence type="ECO:0000256" key="1">
    <source>
        <dbReference type="ARBA" id="ARBA00001946"/>
    </source>
</evidence>
<dbReference type="Gene3D" id="6.10.340.10">
    <property type="match status" value="1"/>
</dbReference>